<gene>
    <name evidence="9" type="ORF">J421_4358</name>
</gene>
<dbReference type="eggNOG" id="COG0577">
    <property type="taxonomic scope" value="Bacteria"/>
</dbReference>
<reference evidence="9 10" key="1">
    <citation type="journal article" date="2014" name="Genome Announc.">
        <title>Genome Sequence and Methylome of Soil Bacterium Gemmatirosa kalamazoonensis KBS708T, a Member of the Rarely Cultivated Gemmatimonadetes Phylum.</title>
        <authorList>
            <person name="Debruyn J.M."/>
            <person name="Radosevich M."/>
            <person name="Wommack K.E."/>
            <person name="Polson S.W."/>
            <person name="Hauser L.J."/>
            <person name="Fawaz M.N."/>
            <person name="Korlach J."/>
            <person name="Tsai Y.C."/>
        </authorList>
    </citation>
    <scope>NUCLEOTIDE SEQUENCE [LARGE SCALE GENOMIC DNA]</scope>
    <source>
        <strain evidence="9 10">KBS708</strain>
    </source>
</reference>
<evidence type="ECO:0000313" key="10">
    <source>
        <dbReference type="Proteomes" id="UP000019151"/>
    </source>
</evidence>
<dbReference type="InterPro" id="IPR003838">
    <property type="entry name" value="ABC3_permease_C"/>
</dbReference>
<dbReference type="PANTHER" id="PTHR30572">
    <property type="entry name" value="MEMBRANE COMPONENT OF TRANSPORTER-RELATED"/>
    <property type="match status" value="1"/>
</dbReference>
<dbReference type="AlphaFoldDB" id="W0RNI9"/>
<evidence type="ECO:0000256" key="7">
    <source>
        <dbReference type="SAM" id="Phobius"/>
    </source>
</evidence>
<dbReference type="Pfam" id="PF02687">
    <property type="entry name" value="FtsX"/>
    <property type="match status" value="1"/>
</dbReference>
<evidence type="ECO:0000259" key="8">
    <source>
        <dbReference type="Pfam" id="PF02687"/>
    </source>
</evidence>
<dbReference type="PANTHER" id="PTHR30572:SF4">
    <property type="entry name" value="ABC TRANSPORTER PERMEASE YTRF"/>
    <property type="match status" value="1"/>
</dbReference>
<dbReference type="GO" id="GO:0022857">
    <property type="term" value="F:transmembrane transporter activity"/>
    <property type="evidence" value="ECO:0007669"/>
    <property type="project" value="TreeGrafter"/>
</dbReference>
<proteinExistence type="inferred from homology"/>
<evidence type="ECO:0000256" key="5">
    <source>
        <dbReference type="ARBA" id="ARBA00023136"/>
    </source>
</evidence>
<dbReference type="STRING" id="861299.J421_4358"/>
<name>W0RNI9_9BACT</name>
<dbReference type="KEGG" id="gba:J421_4358"/>
<sequence length="272" mass="28861">MEMMRSLLVLALASLVQPSAVRTIAIDERLAADAGLHVGDRVVVAGKAGIPGDTVVVAAITGPPPDPADVARGEYHVRLHLDHLQRLVGYENRVDRFAVGTRGPAATTRALAAIDRAAFGFRAYRSADVAAGTSRTFEVVRRFHRAIGVITIVASAIFLLCILLLKVDERRRDVAALRLIGLSRRTVVLALVLEAALVSLLGTALGVGVGWLGTLFINVHYRAVYRTPLTFAALTPDVIALSAALALGLGVVAGFLAARRLARTPPLSLFGR</sequence>
<keyword evidence="2" id="KW-1003">Cell membrane</keyword>
<feature type="domain" description="ABC3 transporter permease C-terminal" evidence="8">
    <location>
        <begin position="146"/>
        <end position="266"/>
    </location>
</feature>
<keyword evidence="3 7" id="KW-0812">Transmembrane</keyword>
<organism evidence="9 10">
    <name type="scientific">Gemmatirosa kalamazoonensis</name>
    <dbReference type="NCBI Taxonomy" id="861299"/>
    <lineage>
        <taxon>Bacteria</taxon>
        <taxon>Pseudomonadati</taxon>
        <taxon>Gemmatimonadota</taxon>
        <taxon>Gemmatimonadia</taxon>
        <taxon>Gemmatimonadales</taxon>
        <taxon>Gemmatimonadaceae</taxon>
        <taxon>Gemmatirosa</taxon>
    </lineage>
</organism>
<protein>
    <recommendedName>
        <fullName evidence="8">ABC3 transporter permease C-terminal domain-containing protein</fullName>
    </recommendedName>
</protein>
<dbReference type="HOGENOM" id="CLU_1022164_0_0_0"/>
<keyword evidence="10" id="KW-1185">Reference proteome</keyword>
<dbReference type="InterPro" id="IPR050250">
    <property type="entry name" value="Macrolide_Exporter_MacB"/>
</dbReference>
<dbReference type="EMBL" id="CP007128">
    <property type="protein sequence ID" value="AHG91895.1"/>
    <property type="molecule type" value="Genomic_DNA"/>
</dbReference>
<dbReference type="GO" id="GO:0005886">
    <property type="term" value="C:plasma membrane"/>
    <property type="evidence" value="ECO:0007669"/>
    <property type="project" value="UniProtKB-SubCell"/>
</dbReference>
<keyword evidence="4 7" id="KW-1133">Transmembrane helix</keyword>
<evidence type="ECO:0000256" key="2">
    <source>
        <dbReference type="ARBA" id="ARBA00022475"/>
    </source>
</evidence>
<dbReference type="PATRIC" id="fig|861299.3.peg.4412"/>
<comment type="subcellular location">
    <subcellularLocation>
        <location evidence="1">Cell membrane</location>
        <topology evidence="1">Multi-pass membrane protein</topology>
    </subcellularLocation>
</comment>
<dbReference type="Proteomes" id="UP000019151">
    <property type="component" value="Chromosome"/>
</dbReference>
<evidence type="ECO:0000313" key="9">
    <source>
        <dbReference type="EMBL" id="AHG91895.1"/>
    </source>
</evidence>
<evidence type="ECO:0000256" key="3">
    <source>
        <dbReference type="ARBA" id="ARBA00022692"/>
    </source>
</evidence>
<keyword evidence="5 7" id="KW-0472">Membrane</keyword>
<feature type="transmembrane region" description="Helical" evidence="7">
    <location>
        <begin position="186"/>
        <end position="219"/>
    </location>
</feature>
<feature type="transmembrane region" description="Helical" evidence="7">
    <location>
        <begin position="239"/>
        <end position="258"/>
    </location>
</feature>
<feature type="transmembrane region" description="Helical" evidence="7">
    <location>
        <begin position="143"/>
        <end position="165"/>
    </location>
</feature>
<evidence type="ECO:0000256" key="4">
    <source>
        <dbReference type="ARBA" id="ARBA00022989"/>
    </source>
</evidence>
<comment type="similarity">
    <text evidence="6">Belongs to the ABC-4 integral membrane protein family.</text>
</comment>
<evidence type="ECO:0000256" key="1">
    <source>
        <dbReference type="ARBA" id="ARBA00004651"/>
    </source>
</evidence>
<accession>W0RNI9</accession>
<evidence type="ECO:0000256" key="6">
    <source>
        <dbReference type="ARBA" id="ARBA00038076"/>
    </source>
</evidence>
<dbReference type="InParanoid" id="W0RNI9"/>